<dbReference type="PROSITE" id="PS51257">
    <property type="entry name" value="PROKAR_LIPOPROTEIN"/>
    <property type="match status" value="1"/>
</dbReference>
<dbReference type="EMBL" id="PNYA01000003">
    <property type="protein sequence ID" value="PMS22499.1"/>
    <property type="molecule type" value="Genomic_DNA"/>
</dbReference>
<keyword evidence="3" id="KW-0969">Cilium</keyword>
<accession>A0A2N7VZA7</accession>
<sequence>MAKQVTDQAEGLRRLLAKSGSRVVAVTGGPVGVGCTSTVVNLAAALAALGKDVLVIDERLGSRSVSAMLGGLHGAGSLRALMDGEIALDQACARHELGFSVLAASRENCAGYSAAQLGLLLSGPADVVLVDARLDRQGALSPLACQAHDVLIVTRVAATAITEAYACMKRLHFEHAIAQFRVLVNHVSSLADAHTTFDNLAEVAARYLTVSIEDAGCVAADSLMERSLELGRCVVDAFPSAQSARDFRHVAAEMLYWPMRPAMVSPRSEVTVRSARPASAIADAGEVERQHA</sequence>
<keyword evidence="4" id="KW-1185">Reference proteome</keyword>
<dbReference type="OrthoDB" id="5296586at2"/>
<dbReference type="GO" id="GO:0009898">
    <property type="term" value="C:cytoplasmic side of plasma membrane"/>
    <property type="evidence" value="ECO:0007669"/>
    <property type="project" value="TreeGrafter"/>
</dbReference>
<organism evidence="3 4">
    <name type="scientific">Trinickia dabaoshanensis</name>
    <dbReference type="NCBI Taxonomy" id="564714"/>
    <lineage>
        <taxon>Bacteria</taxon>
        <taxon>Pseudomonadati</taxon>
        <taxon>Pseudomonadota</taxon>
        <taxon>Betaproteobacteria</taxon>
        <taxon>Burkholderiales</taxon>
        <taxon>Burkholderiaceae</taxon>
        <taxon>Trinickia</taxon>
    </lineage>
</organism>
<dbReference type="InterPro" id="IPR027417">
    <property type="entry name" value="P-loop_NTPase"/>
</dbReference>
<keyword evidence="1" id="KW-0547">Nucleotide-binding</keyword>
<keyword evidence="3" id="KW-0966">Cell projection</keyword>
<gene>
    <name evidence="3" type="ORF">C0Z18_03980</name>
</gene>
<evidence type="ECO:0000313" key="3">
    <source>
        <dbReference type="EMBL" id="PMS22499.1"/>
    </source>
</evidence>
<name>A0A2N7VZA7_9BURK</name>
<keyword evidence="2" id="KW-0067">ATP-binding</keyword>
<dbReference type="GO" id="GO:0005524">
    <property type="term" value="F:ATP binding"/>
    <property type="evidence" value="ECO:0007669"/>
    <property type="project" value="UniProtKB-KW"/>
</dbReference>
<dbReference type="PANTHER" id="PTHR43384:SF6">
    <property type="entry name" value="SEPTUM SITE-DETERMINING PROTEIN MIND HOMOLOG, CHLOROPLASTIC"/>
    <property type="match status" value="1"/>
</dbReference>
<dbReference type="GO" id="GO:0051782">
    <property type="term" value="P:negative regulation of cell division"/>
    <property type="evidence" value="ECO:0007669"/>
    <property type="project" value="TreeGrafter"/>
</dbReference>
<dbReference type="AlphaFoldDB" id="A0A2N7VZA7"/>
<dbReference type="InterPro" id="IPR050625">
    <property type="entry name" value="ParA/MinD_ATPase"/>
</dbReference>
<dbReference type="Proteomes" id="UP000235616">
    <property type="component" value="Unassembled WGS sequence"/>
</dbReference>
<dbReference type="GO" id="GO:0016887">
    <property type="term" value="F:ATP hydrolysis activity"/>
    <property type="evidence" value="ECO:0007669"/>
    <property type="project" value="TreeGrafter"/>
</dbReference>
<evidence type="ECO:0000313" key="4">
    <source>
        <dbReference type="Proteomes" id="UP000235616"/>
    </source>
</evidence>
<comment type="caution">
    <text evidence="3">The sequence shown here is derived from an EMBL/GenBank/DDBJ whole genome shotgun (WGS) entry which is preliminary data.</text>
</comment>
<keyword evidence="3" id="KW-0282">Flagellum</keyword>
<protein>
    <submittedName>
        <fullName evidence="3">Flagellar biosynthesis protein FlhG</fullName>
    </submittedName>
</protein>
<reference evidence="3 4" key="1">
    <citation type="submission" date="2018-01" db="EMBL/GenBank/DDBJ databases">
        <title>Whole genome analyses suggest that Burkholderia sensu lato contains two further novel genera in the rhizoxinica-symbiotica group Mycetohabitans gen. nov., and Trinickia gen. nov.: implications for the evolution of diazotrophy and nodulation in the Burkholderiaceae.</title>
        <authorList>
            <person name="Estrada-de los Santos P."/>
            <person name="Palmer M."/>
            <person name="Chavez-Ramirez B."/>
            <person name="Beukes C."/>
            <person name="Steenkamp E.T."/>
            <person name="Hirsch A.M."/>
            <person name="Manyaka P."/>
            <person name="Maluk M."/>
            <person name="Lafos M."/>
            <person name="Crook M."/>
            <person name="Gross E."/>
            <person name="Simon M.F."/>
            <person name="Bueno dos Reis Junior F."/>
            <person name="Poole P.S."/>
            <person name="Venter S.N."/>
            <person name="James E.K."/>
        </authorList>
    </citation>
    <scope>NUCLEOTIDE SEQUENCE [LARGE SCALE GENOMIC DNA]</scope>
    <source>
        <strain evidence="3 4">GIMN1.004</strain>
    </source>
</reference>
<dbReference type="RefSeq" id="WP_102644089.1">
    <property type="nucleotide sequence ID" value="NZ_PNYA01000003.1"/>
</dbReference>
<evidence type="ECO:0000256" key="1">
    <source>
        <dbReference type="ARBA" id="ARBA00022741"/>
    </source>
</evidence>
<dbReference type="SUPFAM" id="SSF52540">
    <property type="entry name" value="P-loop containing nucleoside triphosphate hydrolases"/>
    <property type="match status" value="1"/>
</dbReference>
<dbReference type="PANTHER" id="PTHR43384">
    <property type="entry name" value="SEPTUM SITE-DETERMINING PROTEIN MIND HOMOLOG, CHLOROPLASTIC-RELATED"/>
    <property type="match status" value="1"/>
</dbReference>
<proteinExistence type="predicted"/>
<evidence type="ECO:0000256" key="2">
    <source>
        <dbReference type="ARBA" id="ARBA00022840"/>
    </source>
</evidence>
<dbReference type="GO" id="GO:0005829">
    <property type="term" value="C:cytosol"/>
    <property type="evidence" value="ECO:0007669"/>
    <property type="project" value="TreeGrafter"/>
</dbReference>
<dbReference type="Gene3D" id="3.40.50.300">
    <property type="entry name" value="P-loop containing nucleotide triphosphate hydrolases"/>
    <property type="match status" value="1"/>
</dbReference>